<gene>
    <name evidence="1" type="ORF">KL86DPRO_60104</name>
</gene>
<sequence length="201" mass="22599">MFPSGGAIRGLFRFLPALALGLCCAVAAVLPARAVPPKYFDVLDATIALAPEDITARLSINVDNVTGLYEMLKDGASVELLVNARLDRVRTFWTNVTLAEMELFSTLHHNPLTREFSLYMPGETKPMLDKNLDRLLAATWQKYAVHFGPISILDGEKDSEYRIVLTLNLQHAKPPPWLGKDFMLWSKKILDPETIILPFRY</sequence>
<name>A0A212KF65_9DELT</name>
<proteinExistence type="predicted"/>
<organism evidence="1">
    <name type="scientific">uncultured delta proteobacterium</name>
    <dbReference type="NCBI Taxonomy" id="34034"/>
    <lineage>
        <taxon>Bacteria</taxon>
        <taxon>Deltaproteobacteria</taxon>
        <taxon>environmental samples</taxon>
    </lineage>
</organism>
<reference evidence="1" key="1">
    <citation type="submission" date="2016-04" db="EMBL/GenBank/DDBJ databases">
        <authorList>
            <person name="Evans L.H."/>
            <person name="Alamgir A."/>
            <person name="Owens N."/>
            <person name="Weber N.D."/>
            <person name="Virtaneva K."/>
            <person name="Barbian K."/>
            <person name="Babar A."/>
            <person name="Rosenke K."/>
        </authorList>
    </citation>
    <scope>NUCLEOTIDE SEQUENCE</scope>
    <source>
        <strain evidence="1">86</strain>
    </source>
</reference>
<dbReference type="InterPro" id="IPR025500">
    <property type="entry name" value="DUF4390"/>
</dbReference>
<evidence type="ECO:0000313" key="1">
    <source>
        <dbReference type="EMBL" id="SBW10282.1"/>
    </source>
</evidence>
<accession>A0A212KF65</accession>
<dbReference type="EMBL" id="FLUQ01000006">
    <property type="protein sequence ID" value="SBW10282.1"/>
    <property type="molecule type" value="Genomic_DNA"/>
</dbReference>
<dbReference type="AlphaFoldDB" id="A0A212KF65"/>
<protein>
    <recommendedName>
        <fullName evidence="2">DUF4390 domain-containing protein</fullName>
    </recommendedName>
</protein>
<evidence type="ECO:0008006" key="2">
    <source>
        <dbReference type="Google" id="ProtNLM"/>
    </source>
</evidence>
<dbReference type="Pfam" id="PF14334">
    <property type="entry name" value="DUF4390"/>
    <property type="match status" value="1"/>
</dbReference>